<protein>
    <submittedName>
        <fullName evidence="1">Uncharacterized protein</fullName>
    </submittedName>
</protein>
<dbReference type="Proteomes" id="UP001151760">
    <property type="component" value="Unassembled WGS sequence"/>
</dbReference>
<reference evidence="1" key="1">
    <citation type="journal article" date="2022" name="Int. J. Mol. Sci.">
        <title>Draft Genome of Tanacetum Coccineum: Genomic Comparison of Closely Related Tanacetum-Family Plants.</title>
        <authorList>
            <person name="Yamashiro T."/>
            <person name="Shiraishi A."/>
            <person name="Nakayama K."/>
            <person name="Satake H."/>
        </authorList>
    </citation>
    <scope>NUCLEOTIDE SEQUENCE</scope>
</reference>
<reference evidence="1" key="2">
    <citation type="submission" date="2022-01" db="EMBL/GenBank/DDBJ databases">
        <authorList>
            <person name="Yamashiro T."/>
            <person name="Shiraishi A."/>
            <person name="Satake H."/>
            <person name="Nakayama K."/>
        </authorList>
    </citation>
    <scope>NUCLEOTIDE SEQUENCE</scope>
</reference>
<gene>
    <name evidence="1" type="ORF">Tco_1125550</name>
</gene>
<evidence type="ECO:0000313" key="1">
    <source>
        <dbReference type="EMBL" id="GJU09120.1"/>
    </source>
</evidence>
<name>A0ABQ5J990_9ASTR</name>
<proteinExistence type="predicted"/>
<dbReference type="EMBL" id="BQNB010021699">
    <property type="protein sequence ID" value="GJU09120.1"/>
    <property type="molecule type" value="Genomic_DNA"/>
</dbReference>
<keyword evidence="2" id="KW-1185">Reference proteome</keyword>
<accession>A0ABQ5J990</accession>
<organism evidence="1 2">
    <name type="scientific">Tanacetum coccineum</name>
    <dbReference type="NCBI Taxonomy" id="301880"/>
    <lineage>
        <taxon>Eukaryota</taxon>
        <taxon>Viridiplantae</taxon>
        <taxon>Streptophyta</taxon>
        <taxon>Embryophyta</taxon>
        <taxon>Tracheophyta</taxon>
        <taxon>Spermatophyta</taxon>
        <taxon>Magnoliopsida</taxon>
        <taxon>eudicotyledons</taxon>
        <taxon>Gunneridae</taxon>
        <taxon>Pentapetalae</taxon>
        <taxon>asterids</taxon>
        <taxon>campanulids</taxon>
        <taxon>Asterales</taxon>
        <taxon>Asteraceae</taxon>
        <taxon>Asteroideae</taxon>
        <taxon>Anthemideae</taxon>
        <taxon>Anthemidinae</taxon>
        <taxon>Tanacetum</taxon>
    </lineage>
</organism>
<feature type="non-terminal residue" evidence="1">
    <location>
        <position position="1"/>
    </location>
</feature>
<sequence length="53" mass="5986">KVGPRKSSTNSKAEEFLTELQNLKTQEKEAYSTGISEDTPEILAFRRELDDLA</sequence>
<comment type="caution">
    <text evidence="1">The sequence shown here is derived from an EMBL/GenBank/DDBJ whole genome shotgun (WGS) entry which is preliminary data.</text>
</comment>
<evidence type="ECO:0000313" key="2">
    <source>
        <dbReference type="Proteomes" id="UP001151760"/>
    </source>
</evidence>